<dbReference type="AlphaFoldDB" id="A0A238KSL9"/>
<dbReference type="PIRSF" id="PIRSF009320">
    <property type="entry name" value="Nuc_binding_HP_1000"/>
    <property type="match status" value="1"/>
</dbReference>
<name>A0A238KSL9_9RHOB</name>
<dbReference type="Proteomes" id="UP000203464">
    <property type="component" value="Unassembled WGS sequence"/>
</dbReference>
<evidence type="ECO:0000313" key="2">
    <source>
        <dbReference type="EMBL" id="SMX45591.1"/>
    </source>
</evidence>
<feature type="domain" description="CobQ/CobB/MinD/ParA nucleotide binding" evidence="1">
    <location>
        <begin position="6"/>
        <end position="181"/>
    </location>
</feature>
<protein>
    <submittedName>
        <fullName evidence="2">CobQ/CobB/MinD/ParA nucleotide binding domain protein</fullName>
    </submittedName>
</protein>
<dbReference type="EMBL" id="FXYD01000009">
    <property type="protein sequence ID" value="SMX45591.1"/>
    <property type="molecule type" value="Genomic_DNA"/>
</dbReference>
<reference evidence="3" key="1">
    <citation type="submission" date="2017-05" db="EMBL/GenBank/DDBJ databases">
        <authorList>
            <person name="Rodrigo-Torres L."/>
            <person name="Arahal R. D."/>
            <person name="Lucena T."/>
        </authorList>
    </citation>
    <scope>NUCLEOTIDE SEQUENCE [LARGE SCALE GENOMIC DNA]</scope>
    <source>
        <strain evidence="3">CECT 8868</strain>
    </source>
</reference>
<dbReference type="OrthoDB" id="9804460at2"/>
<keyword evidence="3" id="KW-1185">Reference proteome</keyword>
<dbReference type="InterPro" id="IPR002586">
    <property type="entry name" value="CobQ/CobB/MinD/ParA_Nub-bd_dom"/>
</dbReference>
<dbReference type="Pfam" id="PF01656">
    <property type="entry name" value="CbiA"/>
    <property type="match status" value="1"/>
</dbReference>
<proteinExistence type="predicted"/>
<dbReference type="Gene3D" id="3.40.50.300">
    <property type="entry name" value="P-loop containing nucleotide triphosphate hydrolases"/>
    <property type="match status" value="1"/>
</dbReference>
<dbReference type="PANTHER" id="PTHR13696:SF96">
    <property type="entry name" value="COBQ_COBB_MIND_PARA NUCLEOTIDE BINDING DOMAIN-CONTAINING PROTEIN"/>
    <property type="match status" value="1"/>
</dbReference>
<dbReference type="RefSeq" id="WP_093997667.1">
    <property type="nucleotide sequence ID" value="NZ_FXYD01000009.1"/>
</dbReference>
<gene>
    <name evidence="2" type="ORF">OCA8868_03333</name>
</gene>
<dbReference type="PANTHER" id="PTHR13696">
    <property type="entry name" value="P-LOOP CONTAINING NUCLEOSIDE TRIPHOSPHATE HYDROLASE"/>
    <property type="match status" value="1"/>
</dbReference>
<organism evidence="2 3">
    <name type="scientific">Octadecabacter ascidiaceicola</name>
    <dbReference type="NCBI Taxonomy" id="1655543"/>
    <lineage>
        <taxon>Bacteria</taxon>
        <taxon>Pseudomonadati</taxon>
        <taxon>Pseudomonadota</taxon>
        <taxon>Alphaproteobacteria</taxon>
        <taxon>Rhodobacterales</taxon>
        <taxon>Roseobacteraceae</taxon>
        <taxon>Octadecabacter</taxon>
    </lineage>
</organism>
<dbReference type="CDD" id="cd02042">
    <property type="entry name" value="ParAB_family"/>
    <property type="match status" value="1"/>
</dbReference>
<dbReference type="InterPro" id="IPR027417">
    <property type="entry name" value="P-loop_NTPase"/>
</dbReference>
<evidence type="ECO:0000259" key="1">
    <source>
        <dbReference type="Pfam" id="PF01656"/>
    </source>
</evidence>
<sequence>MGYIVSFIAQKGGVGKSTLARALAREASAGGWDVKVADLDTQQGTVADWHKVRLNSGYDPVGSVEVFGTVATALKNADNHDLLVMDAAARASAVTADLAKHSHLSVIPTCASRDDLMPAIRLANELRKTGIPTNKIALALTRVTTEAEIREAREFIAEAGYTALDGCLYEKPAYRQAQNTGLAVTETRYKALNEKAEILMQSILDKIAQ</sequence>
<evidence type="ECO:0000313" key="3">
    <source>
        <dbReference type="Proteomes" id="UP000203464"/>
    </source>
</evidence>
<dbReference type="InterPro" id="IPR050678">
    <property type="entry name" value="DNA_Partitioning_ATPase"/>
</dbReference>
<dbReference type="SUPFAM" id="SSF52540">
    <property type="entry name" value="P-loop containing nucleoside triphosphate hydrolases"/>
    <property type="match status" value="1"/>
</dbReference>
<accession>A0A238KSL9</accession>